<dbReference type="InterPro" id="IPR022541">
    <property type="entry name" value="YhfG"/>
</dbReference>
<evidence type="ECO:0000313" key="1">
    <source>
        <dbReference type="EMBL" id="KPY00844.1"/>
    </source>
</evidence>
<protein>
    <recommendedName>
        <fullName evidence="3">DUF2559 domain-containing protein</fullName>
    </recommendedName>
</protein>
<comment type="caution">
    <text evidence="1">The sequence shown here is derived from an EMBL/GenBank/DDBJ whole genome shotgun (WGS) entry which is preliminary data.</text>
</comment>
<dbReference type="EMBL" id="LJQU01000101">
    <property type="protein sequence ID" value="KPY00844.1"/>
    <property type="molecule type" value="Genomic_DNA"/>
</dbReference>
<proteinExistence type="predicted"/>
<dbReference type="Pfam" id="PF10832">
    <property type="entry name" value="YhfG"/>
    <property type="match status" value="1"/>
</dbReference>
<sequence>MPTLSIQAKKAHFAKVRRSNYAASLRLEGYDCTPLDAERPLPTREELLKTYRNKQA</sequence>
<reference evidence="1 2" key="1">
    <citation type="submission" date="2015-09" db="EMBL/GenBank/DDBJ databases">
        <title>Genome announcement of multiple Pseudomonas syringae strains.</title>
        <authorList>
            <person name="Thakur S."/>
            <person name="Wang P.W."/>
            <person name="Gong Y."/>
            <person name="Weir B.S."/>
            <person name="Guttman D.S."/>
        </authorList>
    </citation>
    <scope>NUCLEOTIDE SEQUENCE [LARGE SCALE GENOMIC DNA]</scope>
    <source>
        <strain evidence="1 2">ICMP4331</strain>
    </source>
</reference>
<organism evidence="1 2">
    <name type="scientific">Pseudomonas amygdali pv. mori</name>
    <dbReference type="NCBI Taxonomy" id="34065"/>
    <lineage>
        <taxon>Bacteria</taxon>
        <taxon>Pseudomonadati</taxon>
        <taxon>Pseudomonadota</taxon>
        <taxon>Gammaproteobacteria</taxon>
        <taxon>Pseudomonadales</taxon>
        <taxon>Pseudomonadaceae</taxon>
        <taxon>Pseudomonas</taxon>
        <taxon>Pseudomonas amygdali</taxon>
    </lineage>
</organism>
<name>A0A0P9WFU1_PSEA0</name>
<dbReference type="Proteomes" id="UP000050420">
    <property type="component" value="Unassembled WGS sequence"/>
</dbReference>
<evidence type="ECO:0008006" key="3">
    <source>
        <dbReference type="Google" id="ProtNLM"/>
    </source>
</evidence>
<gene>
    <name evidence="1" type="ORF">ALO63_02342</name>
</gene>
<accession>A0A0P9WFU1</accession>
<dbReference type="AlphaFoldDB" id="A0A0P9WFU1"/>
<evidence type="ECO:0000313" key="2">
    <source>
        <dbReference type="Proteomes" id="UP000050420"/>
    </source>
</evidence>
<dbReference type="PATRIC" id="fig|34065.5.peg.3338"/>